<organism evidence="1 2">
    <name type="scientific">Roseovarius pelagicus</name>
    <dbReference type="NCBI Taxonomy" id="2980108"/>
    <lineage>
        <taxon>Bacteria</taxon>
        <taxon>Pseudomonadati</taxon>
        <taxon>Pseudomonadota</taxon>
        <taxon>Alphaproteobacteria</taxon>
        <taxon>Rhodobacterales</taxon>
        <taxon>Roseobacteraceae</taxon>
        <taxon>Roseovarius</taxon>
    </lineage>
</organism>
<evidence type="ECO:0000313" key="2">
    <source>
        <dbReference type="Proteomes" id="UP001064087"/>
    </source>
</evidence>
<dbReference type="Proteomes" id="UP001064087">
    <property type="component" value="Chromosome"/>
</dbReference>
<keyword evidence="2" id="KW-1185">Reference proteome</keyword>
<accession>A0ABY6DFZ8</accession>
<dbReference type="EMBL" id="CP106738">
    <property type="protein sequence ID" value="UXX85039.1"/>
    <property type="molecule type" value="Genomic_DNA"/>
</dbReference>
<evidence type="ECO:0000313" key="1">
    <source>
        <dbReference type="EMBL" id="UXX85039.1"/>
    </source>
</evidence>
<proteinExistence type="predicted"/>
<gene>
    <name evidence="1" type="ORF">N7U68_10525</name>
</gene>
<reference evidence="1" key="1">
    <citation type="submission" date="2022-10" db="EMBL/GenBank/DDBJ databases">
        <title>Roseovarius pelagicus sp. nov., isolated from Arctic seawater.</title>
        <authorList>
            <person name="Hong Y.W."/>
            <person name="Hwang C.Y."/>
        </authorList>
    </citation>
    <scope>NUCLEOTIDE SEQUENCE</scope>
    <source>
        <strain evidence="1">HL-MP18</strain>
    </source>
</reference>
<sequence length="299" mass="32264">MNLQCLGDSFEGAETTRVGTFVWRISGQSGHQGLLQAGIASAETLTMTLEVPAELKAVGKADRQTVLERTGGGRAAECICRRVRDELEWAEAIRDAYADKKALARAKATAMRGNNSKQSFYLDNNGVLHKFDEGTAGELSYLEDAETRTGEALEKKWAAEGEFVAVKNQGNTAPAQSGSLNEVQSGASASTDPVACKVNMPTLARVRANCTPAIVLNAFSSHENVHAATCRKMNNRPIDTWDGYTIQLKPRAEIRGFAAPSSNYDAYMQSPANLAADEVAAYTAEIGVYTEFIKKRCDG</sequence>
<name>A0ABY6DFZ8_9RHOB</name>
<protein>
    <submittedName>
        <fullName evidence="1">Uncharacterized protein</fullName>
    </submittedName>
</protein>